<dbReference type="GO" id="GO:0004222">
    <property type="term" value="F:metalloendopeptidase activity"/>
    <property type="evidence" value="ECO:0007669"/>
    <property type="project" value="InterPro"/>
</dbReference>
<evidence type="ECO:0000256" key="10">
    <source>
        <dbReference type="ARBA" id="ARBA00023136"/>
    </source>
</evidence>
<evidence type="ECO:0000256" key="1">
    <source>
        <dbReference type="ARBA" id="ARBA00004651"/>
    </source>
</evidence>
<dbReference type="GO" id="GO:0006508">
    <property type="term" value="P:proteolysis"/>
    <property type="evidence" value="ECO:0007669"/>
    <property type="project" value="UniProtKB-KW"/>
</dbReference>
<keyword evidence="3 11" id="KW-0645">Protease</keyword>
<evidence type="ECO:0000256" key="3">
    <source>
        <dbReference type="ARBA" id="ARBA00022670"/>
    </source>
</evidence>
<keyword evidence="7 11" id="KW-0862">Zinc</keyword>
<feature type="transmembrane region" description="Helical" evidence="12">
    <location>
        <begin position="73"/>
        <end position="93"/>
    </location>
</feature>
<sequence length="292" mass="31809">MYLGWLLLLTVALAWPAPRLLPRWTALRGVPGPALWLWQGVSLGAVVAGLELAPLAVLYVVRVGRGLPAPRDHIALAAVAALVSALLIGRLLARAHVVGRRLRKVRREHRELVDLLDEPVHAEGLPAQVRVLSHPTATAYCVPGLSRRVVLTSGTIEALPPAELRAVLAHELAHLRHRHDLVLEFFTVWHTAVPRRLRSDRGLETVRLLIELLADRSAERAVGRVPVARALVALARSEHPNGTLGHEDFARIRLEQLTVQRHHPVLATCAGLLGMAAVVAPLALAALVILHI</sequence>
<keyword evidence="8 12" id="KW-1133">Transmembrane helix</keyword>
<name>A0A853DB06_9MICO</name>
<evidence type="ECO:0000259" key="13">
    <source>
        <dbReference type="Pfam" id="PF01435"/>
    </source>
</evidence>
<evidence type="ECO:0000256" key="5">
    <source>
        <dbReference type="ARBA" id="ARBA00022723"/>
    </source>
</evidence>
<dbReference type="InterPro" id="IPR001915">
    <property type="entry name" value="Peptidase_M48"/>
</dbReference>
<dbReference type="EMBL" id="JACCFW010000001">
    <property type="protein sequence ID" value="NYJ73169.1"/>
    <property type="molecule type" value="Genomic_DNA"/>
</dbReference>
<feature type="domain" description="Peptidase M48" evidence="13">
    <location>
        <begin position="120"/>
        <end position="182"/>
    </location>
</feature>
<dbReference type="Gene3D" id="3.30.2010.10">
    <property type="entry name" value="Metalloproteases ('zincins'), catalytic domain"/>
    <property type="match status" value="1"/>
</dbReference>
<evidence type="ECO:0000313" key="15">
    <source>
        <dbReference type="Proteomes" id="UP000571817"/>
    </source>
</evidence>
<feature type="transmembrane region" description="Helical" evidence="12">
    <location>
        <begin position="35"/>
        <end position="61"/>
    </location>
</feature>
<accession>A0A853DB06</accession>
<evidence type="ECO:0000256" key="11">
    <source>
        <dbReference type="RuleBase" id="RU003983"/>
    </source>
</evidence>
<dbReference type="PANTHER" id="PTHR43221:SF1">
    <property type="entry name" value="PROTEASE HTPX"/>
    <property type="match status" value="1"/>
</dbReference>
<dbReference type="GO" id="GO:0046872">
    <property type="term" value="F:metal ion binding"/>
    <property type="evidence" value="ECO:0007669"/>
    <property type="project" value="UniProtKB-KW"/>
</dbReference>
<keyword evidence="10 12" id="KW-0472">Membrane</keyword>
<evidence type="ECO:0000256" key="8">
    <source>
        <dbReference type="ARBA" id="ARBA00022989"/>
    </source>
</evidence>
<evidence type="ECO:0000256" key="9">
    <source>
        <dbReference type="ARBA" id="ARBA00023049"/>
    </source>
</evidence>
<dbReference type="AlphaFoldDB" id="A0A853DB06"/>
<dbReference type="InterPro" id="IPR050083">
    <property type="entry name" value="HtpX_protease"/>
</dbReference>
<evidence type="ECO:0000256" key="7">
    <source>
        <dbReference type="ARBA" id="ARBA00022833"/>
    </source>
</evidence>
<protein>
    <submittedName>
        <fullName evidence="14">Zn-dependent protease with chaperone function</fullName>
    </submittedName>
</protein>
<dbReference type="Proteomes" id="UP000571817">
    <property type="component" value="Unassembled WGS sequence"/>
</dbReference>
<keyword evidence="6 11" id="KW-0378">Hydrolase</keyword>
<comment type="similarity">
    <text evidence="11">Belongs to the peptidase M48 family.</text>
</comment>
<comment type="caution">
    <text evidence="14">The sequence shown here is derived from an EMBL/GenBank/DDBJ whole genome shotgun (WGS) entry which is preliminary data.</text>
</comment>
<dbReference type="Pfam" id="PF01435">
    <property type="entry name" value="Peptidase_M48"/>
    <property type="match status" value="1"/>
</dbReference>
<dbReference type="PANTHER" id="PTHR43221">
    <property type="entry name" value="PROTEASE HTPX"/>
    <property type="match status" value="1"/>
</dbReference>
<keyword evidence="4 12" id="KW-0812">Transmembrane</keyword>
<proteinExistence type="inferred from homology"/>
<comment type="cofactor">
    <cofactor evidence="11">
        <name>Zn(2+)</name>
        <dbReference type="ChEBI" id="CHEBI:29105"/>
    </cofactor>
    <text evidence="11">Binds 1 zinc ion per subunit.</text>
</comment>
<keyword evidence="9 11" id="KW-0482">Metalloprotease</keyword>
<keyword evidence="2" id="KW-1003">Cell membrane</keyword>
<evidence type="ECO:0000256" key="4">
    <source>
        <dbReference type="ARBA" id="ARBA00022692"/>
    </source>
</evidence>
<evidence type="ECO:0000313" key="14">
    <source>
        <dbReference type="EMBL" id="NYJ73169.1"/>
    </source>
</evidence>
<gene>
    <name evidence="14" type="ORF">HNR15_000132</name>
</gene>
<organism evidence="14 15">
    <name type="scientific">Allobranchiibius huperziae</name>
    <dbReference type="NCBI Taxonomy" id="1874116"/>
    <lineage>
        <taxon>Bacteria</taxon>
        <taxon>Bacillati</taxon>
        <taxon>Actinomycetota</taxon>
        <taxon>Actinomycetes</taxon>
        <taxon>Micrococcales</taxon>
        <taxon>Dermacoccaceae</taxon>
        <taxon>Allobranchiibius</taxon>
    </lineage>
</organism>
<feature type="transmembrane region" description="Helical" evidence="12">
    <location>
        <begin position="265"/>
        <end position="290"/>
    </location>
</feature>
<evidence type="ECO:0000256" key="12">
    <source>
        <dbReference type="SAM" id="Phobius"/>
    </source>
</evidence>
<evidence type="ECO:0000256" key="2">
    <source>
        <dbReference type="ARBA" id="ARBA00022475"/>
    </source>
</evidence>
<dbReference type="GO" id="GO:0005886">
    <property type="term" value="C:plasma membrane"/>
    <property type="evidence" value="ECO:0007669"/>
    <property type="project" value="UniProtKB-SubCell"/>
</dbReference>
<dbReference type="RefSeq" id="WP_179478255.1">
    <property type="nucleotide sequence ID" value="NZ_JACCFW010000001.1"/>
</dbReference>
<keyword evidence="5" id="KW-0479">Metal-binding</keyword>
<reference evidence="14 15" key="1">
    <citation type="submission" date="2020-07" db="EMBL/GenBank/DDBJ databases">
        <title>Sequencing the genomes of 1000 actinobacteria strains.</title>
        <authorList>
            <person name="Klenk H.-P."/>
        </authorList>
    </citation>
    <scope>NUCLEOTIDE SEQUENCE [LARGE SCALE GENOMIC DNA]</scope>
    <source>
        <strain evidence="14 15">DSM 29531</strain>
    </source>
</reference>
<dbReference type="CDD" id="cd07326">
    <property type="entry name" value="M56_BlaR1_MecR1_like"/>
    <property type="match status" value="1"/>
</dbReference>
<comment type="subcellular location">
    <subcellularLocation>
        <location evidence="1">Cell membrane</location>
        <topology evidence="1">Multi-pass membrane protein</topology>
    </subcellularLocation>
</comment>
<evidence type="ECO:0000256" key="6">
    <source>
        <dbReference type="ARBA" id="ARBA00022801"/>
    </source>
</evidence>
<keyword evidence="15" id="KW-1185">Reference proteome</keyword>